<gene>
    <name evidence="8" type="ORF">ACFP90_05635</name>
</gene>
<evidence type="ECO:0000256" key="2">
    <source>
        <dbReference type="ARBA" id="ARBA00023015"/>
    </source>
</evidence>
<dbReference type="PANTHER" id="PTHR43133:SF46">
    <property type="entry name" value="RNA POLYMERASE SIGMA-70 FACTOR ECF SUBFAMILY"/>
    <property type="match status" value="1"/>
</dbReference>
<feature type="domain" description="RNA polymerase sigma-70 region 4" evidence="7">
    <location>
        <begin position="123"/>
        <end position="170"/>
    </location>
</feature>
<dbReference type="InterPro" id="IPR036388">
    <property type="entry name" value="WH-like_DNA-bd_sf"/>
</dbReference>
<evidence type="ECO:0000313" key="8">
    <source>
        <dbReference type="EMBL" id="MFC6659891.1"/>
    </source>
</evidence>
<dbReference type="RefSeq" id="WP_224612833.1">
    <property type="nucleotide sequence ID" value="NZ_JAIQXV010000037.1"/>
</dbReference>
<dbReference type="EMBL" id="JBHSWB010000001">
    <property type="protein sequence ID" value="MFC6659891.1"/>
    <property type="molecule type" value="Genomic_DNA"/>
</dbReference>
<evidence type="ECO:0000259" key="6">
    <source>
        <dbReference type="Pfam" id="PF04542"/>
    </source>
</evidence>
<dbReference type="InterPro" id="IPR039425">
    <property type="entry name" value="RNA_pol_sigma-70-like"/>
</dbReference>
<sequence length="179" mass="20446">MTPLSSDLPDEALIHAMAGRQEEALQELHRRYARLLYALGRRMLQQHEDVESCVQDAFFNAWRHAGRFDPARASAKTWLVSIAHHRFLQELRDRPDTPLELEDWDAPTRSPDPTDRLMAEQAVDGLEPHHRELVELAYYRGFTHSELAILTGLPVGTVKSRLRSALDRMRVALTRASGS</sequence>
<evidence type="ECO:0000256" key="1">
    <source>
        <dbReference type="ARBA" id="ARBA00010641"/>
    </source>
</evidence>
<dbReference type="SUPFAM" id="SSF88946">
    <property type="entry name" value="Sigma2 domain of RNA polymerase sigma factors"/>
    <property type="match status" value="1"/>
</dbReference>
<dbReference type="Pfam" id="PF04545">
    <property type="entry name" value="Sigma70_r4"/>
    <property type="match status" value="1"/>
</dbReference>
<dbReference type="Pfam" id="PF04542">
    <property type="entry name" value="Sigma70_r2"/>
    <property type="match status" value="1"/>
</dbReference>
<evidence type="ECO:0000256" key="3">
    <source>
        <dbReference type="ARBA" id="ARBA00023082"/>
    </source>
</evidence>
<dbReference type="InterPro" id="IPR014284">
    <property type="entry name" value="RNA_pol_sigma-70_dom"/>
</dbReference>
<dbReference type="Proteomes" id="UP001596317">
    <property type="component" value="Unassembled WGS sequence"/>
</dbReference>
<evidence type="ECO:0000256" key="4">
    <source>
        <dbReference type="ARBA" id="ARBA00023125"/>
    </source>
</evidence>
<comment type="caution">
    <text evidence="8">The sequence shown here is derived from an EMBL/GenBank/DDBJ whole genome shotgun (WGS) entry which is preliminary data.</text>
</comment>
<name>A0ABW1ZGG8_9DEIO</name>
<feature type="domain" description="RNA polymerase sigma-70 region 2" evidence="6">
    <location>
        <begin position="28"/>
        <end position="94"/>
    </location>
</feature>
<reference evidence="9" key="1">
    <citation type="journal article" date="2019" name="Int. J. Syst. Evol. Microbiol.">
        <title>The Global Catalogue of Microorganisms (GCM) 10K type strain sequencing project: providing services to taxonomists for standard genome sequencing and annotation.</title>
        <authorList>
            <consortium name="The Broad Institute Genomics Platform"/>
            <consortium name="The Broad Institute Genome Sequencing Center for Infectious Disease"/>
            <person name="Wu L."/>
            <person name="Ma J."/>
        </authorList>
    </citation>
    <scope>NUCLEOTIDE SEQUENCE [LARGE SCALE GENOMIC DNA]</scope>
    <source>
        <strain evidence="9">CCUG 63830</strain>
    </source>
</reference>
<proteinExistence type="inferred from homology"/>
<keyword evidence="5" id="KW-0804">Transcription</keyword>
<dbReference type="Gene3D" id="1.10.10.10">
    <property type="entry name" value="Winged helix-like DNA-binding domain superfamily/Winged helix DNA-binding domain"/>
    <property type="match status" value="1"/>
</dbReference>
<comment type="similarity">
    <text evidence="1">Belongs to the sigma-70 factor family. ECF subfamily.</text>
</comment>
<keyword evidence="2" id="KW-0805">Transcription regulation</keyword>
<dbReference type="NCBIfam" id="TIGR02937">
    <property type="entry name" value="sigma70-ECF"/>
    <property type="match status" value="1"/>
</dbReference>
<evidence type="ECO:0000313" key="9">
    <source>
        <dbReference type="Proteomes" id="UP001596317"/>
    </source>
</evidence>
<keyword evidence="4" id="KW-0238">DNA-binding</keyword>
<dbReference type="InterPro" id="IPR007630">
    <property type="entry name" value="RNA_pol_sigma70_r4"/>
</dbReference>
<protein>
    <submittedName>
        <fullName evidence="8">Sigma-70 family RNA polymerase sigma factor</fullName>
    </submittedName>
</protein>
<dbReference type="InterPro" id="IPR007627">
    <property type="entry name" value="RNA_pol_sigma70_r2"/>
</dbReference>
<dbReference type="PANTHER" id="PTHR43133">
    <property type="entry name" value="RNA POLYMERASE ECF-TYPE SIGMA FACTO"/>
    <property type="match status" value="1"/>
</dbReference>
<organism evidence="8 9">
    <name type="scientific">Deinococcus multiflagellatus</name>
    <dbReference type="NCBI Taxonomy" id="1656887"/>
    <lineage>
        <taxon>Bacteria</taxon>
        <taxon>Thermotogati</taxon>
        <taxon>Deinococcota</taxon>
        <taxon>Deinococci</taxon>
        <taxon>Deinococcales</taxon>
        <taxon>Deinococcaceae</taxon>
        <taxon>Deinococcus</taxon>
    </lineage>
</organism>
<keyword evidence="3" id="KW-0731">Sigma factor</keyword>
<dbReference type="SUPFAM" id="SSF88659">
    <property type="entry name" value="Sigma3 and sigma4 domains of RNA polymerase sigma factors"/>
    <property type="match status" value="1"/>
</dbReference>
<dbReference type="Gene3D" id="1.10.1740.10">
    <property type="match status" value="1"/>
</dbReference>
<keyword evidence="9" id="KW-1185">Reference proteome</keyword>
<dbReference type="InterPro" id="IPR013325">
    <property type="entry name" value="RNA_pol_sigma_r2"/>
</dbReference>
<accession>A0ABW1ZGG8</accession>
<dbReference type="CDD" id="cd06171">
    <property type="entry name" value="Sigma70_r4"/>
    <property type="match status" value="1"/>
</dbReference>
<evidence type="ECO:0000259" key="7">
    <source>
        <dbReference type="Pfam" id="PF04545"/>
    </source>
</evidence>
<evidence type="ECO:0000256" key="5">
    <source>
        <dbReference type="ARBA" id="ARBA00023163"/>
    </source>
</evidence>
<dbReference type="InterPro" id="IPR013324">
    <property type="entry name" value="RNA_pol_sigma_r3/r4-like"/>
</dbReference>